<evidence type="ECO:0000256" key="21">
    <source>
        <dbReference type="PIRSR" id="PIRSR000187-2"/>
    </source>
</evidence>
<comment type="similarity">
    <text evidence="6">Belongs to the glutamate synthase family.</text>
</comment>
<dbReference type="PROSITE" id="PS51379">
    <property type="entry name" value="4FE4S_FER_2"/>
    <property type="match status" value="1"/>
</dbReference>
<comment type="cofactor">
    <cofactor evidence="1">
        <name>FMN</name>
        <dbReference type="ChEBI" id="CHEBI:58210"/>
    </cofactor>
</comment>
<name>A0AA41VLH5_PAPNU</name>
<evidence type="ECO:0000256" key="14">
    <source>
        <dbReference type="ARBA" id="ARBA00023004"/>
    </source>
</evidence>
<dbReference type="GO" id="GO:0006537">
    <property type="term" value="P:glutamate biosynthetic process"/>
    <property type="evidence" value="ECO:0007669"/>
    <property type="project" value="UniProtKB-KW"/>
</dbReference>
<reference evidence="24" key="1">
    <citation type="submission" date="2022-03" db="EMBL/GenBank/DDBJ databases">
        <title>A functionally conserved STORR gene fusion in Papaver species that diverged 16.8 million years ago.</title>
        <authorList>
            <person name="Catania T."/>
        </authorList>
    </citation>
    <scope>NUCLEOTIDE SEQUENCE</scope>
    <source>
        <strain evidence="24">S-191538</strain>
    </source>
</reference>
<dbReference type="Gene3D" id="3.20.20.70">
    <property type="entry name" value="Aldolase class I"/>
    <property type="match status" value="2"/>
</dbReference>
<protein>
    <recommendedName>
        <fullName evidence="26">Glutamate synthase</fullName>
    </recommendedName>
</protein>
<dbReference type="Gene3D" id="1.10.1060.10">
    <property type="entry name" value="Alpha-helical ferredoxin"/>
    <property type="match status" value="1"/>
</dbReference>
<dbReference type="Gene3D" id="2.160.20.60">
    <property type="entry name" value="Glutamate synthase, alpha subunit, C-terminal domain"/>
    <property type="match status" value="1"/>
</dbReference>
<dbReference type="InterPro" id="IPR023753">
    <property type="entry name" value="FAD/NAD-binding_dom"/>
</dbReference>
<dbReference type="GO" id="GO:0010181">
    <property type="term" value="F:FMN binding"/>
    <property type="evidence" value="ECO:0007669"/>
    <property type="project" value="InterPro"/>
</dbReference>
<dbReference type="Pfam" id="PF01493">
    <property type="entry name" value="GXGXG"/>
    <property type="match status" value="1"/>
</dbReference>
<dbReference type="InterPro" id="IPR017896">
    <property type="entry name" value="4Fe4S_Fe-S-bd"/>
</dbReference>
<dbReference type="PANTHER" id="PTHR43100:SF1">
    <property type="entry name" value="GLUTAMATE SYNTHASE [NADPH] SMALL CHAIN"/>
    <property type="match status" value="1"/>
</dbReference>
<dbReference type="InterPro" id="IPR009051">
    <property type="entry name" value="Helical_ferredxn"/>
</dbReference>
<comment type="pathway">
    <text evidence="4">Nitrogen metabolism.</text>
</comment>
<keyword evidence="14" id="KW-0408">Iron</keyword>
<dbReference type="CDD" id="cd00982">
    <property type="entry name" value="gltB_C"/>
    <property type="match status" value="1"/>
</dbReference>
<dbReference type="GO" id="GO:0005506">
    <property type="term" value="F:iron ion binding"/>
    <property type="evidence" value="ECO:0007669"/>
    <property type="project" value="InterPro"/>
</dbReference>
<feature type="binding site" evidence="21">
    <location>
        <position position="1170"/>
    </location>
    <ligand>
        <name>[3Fe-4S] cluster</name>
        <dbReference type="ChEBI" id="CHEBI:21137"/>
    </ligand>
</feature>
<keyword evidence="16" id="KW-0314">Glutamate biosynthesis</keyword>
<evidence type="ECO:0000256" key="16">
    <source>
        <dbReference type="ARBA" id="ARBA00023164"/>
    </source>
</evidence>
<dbReference type="GO" id="GO:0004355">
    <property type="term" value="F:glutamate synthase (NADPH) activity"/>
    <property type="evidence" value="ECO:0007669"/>
    <property type="project" value="UniProtKB-EC"/>
</dbReference>
<evidence type="ECO:0000256" key="6">
    <source>
        <dbReference type="ARBA" id="ARBA00009716"/>
    </source>
</evidence>
<dbReference type="InterPro" id="IPR006982">
    <property type="entry name" value="Glu_synth_centr_N"/>
</dbReference>
<dbReference type="GO" id="GO:0016040">
    <property type="term" value="F:glutamate synthase (NADH) activity"/>
    <property type="evidence" value="ECO:0007669"/>
    <property type="project" value="UniProtKB-EC"/>
</dbReference>
<comment type="cofactor">
    <cofactor evidence="21">
        <name>[3Fe-4S] cluster</name>
        <dbReference type="ChEBI" id="CHEBI:21137"/>
    </cofactor>
    <text evidence="21">Binds 1 [3Fe-4S] cluster.</text>
</comment>
<keyword evidence="10" id="KW-0479">Metal-binding</keyword>
<dbReference type="Pfam" id="PF04898">
    <property type="entry name" value="Glu_syn_central"/>
    <property type="match status" value="1"/>
</dbReference>
<keyword evidence="12" id="KW-0315">Glutamine amidotransferase</keyword>
<dbReference type="FunFam" id="3.20.20.70:FF:000031">
    <property type="entry name" value="Glutamate synthase 1 [NADH]"/>
    <property type="match status" value="1"/>
</dbReference>
<dbReference type="InterPro" id="IPR036188">
    <property type="entry name" value="FAD/NAD-bd_sf"/>
</dbReference>
<dbReference type="InterPro" id="IPR002489">
    <property type="entry name" value="Glu_synth_asu_C"/>
</dbReference>
<dbReference type="GO" id="GO:0016639">
    <property type="term" value="F:oxidoreductase activity, acting on the CH-NH2 group of donors, NAD or NADP as acceptor"/>
    <property type="evidence" value="ECO:0007669"/>
    <property type="project" value="InterPro"/>
</dbReference>
<evidence type="ECO:0000256" key="19">
    <source>
        <dbReference type="ARBA" id="ARBA00048867"/>
    </source>
</evidence>
<dbReference type="InterPro" id="IPR002932">
    <property type="entry name" value="Glu_synthdom"/>
</dbReference>
<evidence type="ECO:0000256" key="3">
    <source>
        <dbReference type="ARBA" id="ARBA00004802"/>
    </source>
</evidence>
<evidence type="ECO:0000256" key="2">
    <source>
        <dbReference type="ARBA" id="ARBA00001974"/>
    </source>
</evidence>
<dbReference type="Pfam" id="PF00310">
    <property type="entry name" value="GATase_2"/>
    <property type="match status" value="1"/>
</dbReference>
<proteinExistence type="inferred from homology"/>
<dbReference type="SUPFAM" id="SSF51971">
    <property type="entry name" value="Nucleotide-binding domain"/>
    <property type="match status" value="2"/>
</dbReference>
<keyword evidence="13" id="KW-0560">Oxidoreductase</keyword>
<dbReference type="SUPFAM" id="SSF69336">
    <property type="entry name" value="Alpha subunit of glutamate synthase, C-terminal domain"/>
    <property type="match status" value="1"/>
</dbReference>
<evidence type="ECO:0000256" key="17">
    <source>
        <dbReference type="ARBA" id="ARBA00023291"/>
    </source>
</evidence>
<evidence type="ECO:0000256" key="1">
    <source>
        <dbReference type="ARBA" id="ARBA00001917"/>
    </source>
</evidence>
<dbReference type="PIRSF" id="PIRSF000187">
    <property type="entry name" value="GOGAT"/>
    <property type="match status" value="1"/>
</dbReference>
<dbReference type="Proteomes" id="UP001177140">
    <property type="component" value="Unassembled WGS sequence"/>
</dbReference>
<keyword evidence="17 21" id="KW-0003">3Fe-4S</keyword>
<keyword evidence="7" id="KW-0028">Amino-acid biosynthesis</keyword>
<dbReference type="Gene3D" id="3.50.50.60">
    <property type="entry name" value="FAD/NAD(P)-binding domain"/>
    <property type="match status" value="1"/>
</dbReference>
<dbReference type="SUPFAM" id="SSF46548">
    <property type="entry name" value="alpha-helical ferredoxin"/>
    <property type="match status" value="1"/>
</dbReference>
<dbReference type="CDD" id="cd02808">
    <property type="entry name" value="GltS_FMN"/>
    <property type="match status" value="1"/>
</dbReference>
<dbReference type="Pfam" id="PF01645">
    <property type="entry name" value="Glu_synthase"/>
    <property type="match status" value="1"/>
</dbReference>
<evidence type="ECO:0000313" key="25">
    <source>
        <dbReference type="Proteomes" id="UP001177140"/>
    </source>
</evidence>
<comment type="cofactor">
    <cofactor evidence="2">
        <name>FAD</name>
        <dbReference type="ChEBI" id="CHEBI:57692"/>
    </cofactor>
</comment>
<dbReference type="FunFam" id="2.160.20.60:FF:000001">
    <property type="entry name" value="Glutamate synthase, large subunit"/>
    <property type="match status" value="1"/>
</dbReference>
<evidence type="ECO:0000256" key="7">
    <source>
        <dbReference type="ARBA" id="ARBA00022605"/>
    </source>
</evidence>
<evidence type="ECO:0000256" key="11">
    <source>
        <dbReference type="ARBA" id="ARBA00022827"/>
    </source>
</evidence>
<organism evidence="24 25">
    <name type="scientific">Papaver nudicaule</name>
    <name type="common">Iceland poppy</name>
    <dbReference type="NCBI Taxonomy" id="74823"/>
    <lineage>
        <taxon>Eukaryota</taxon>
        <taxon>Viridiplantae</taxon>
        <taxon>Streptophyta</taxon>
        <taxon>Embryophyta</taxon>
        <taxon>Tracheophyta</taxon>
        <taxon>Spermatophyta</taxon>
        <taxon>Magnoliopsida</taxon>
        <taxon>Ranunculales</taxon>
        <taxon>Papaveraceae</taxon>
        <taxon>Papaveroideae</taxon>
        <taxon>Papaver</taxon>
    </lineage>
</organism>
<dbReference type="SUPFAM" id="SSF51395">
    <property type="entry name" value="FMN-linked oxidoreductases"/>
    <property type="match status" value="1"/>
</dbReference>
<feature type="domain" description="Glutamine amidotransferase type-2" evidence="22">
    <location>
        <begin position="27"/>
        <end position="427"/>
    </location>
</feature>
<sequence>MNDHQQPLAAVPAAQGLYDPQNEHDACGVGFVAHIKGKRSHEIIQQGLKILENLDHRGAVGADPLMGDGAGILIQIPDAFYREEMSKQGVMLPPSGEYGVGMIFLPKENASRLACEQELERTVKAEGQVVLGWRDVPVDHAMPISPTVKASEPLIRQIFIGRGKDIMVTDALERKLYVIRKTASHRIQALKLKHGKEYFVPSMSARTVVYKGLLLAGQVGVYYRDLQDPRVVSALALVHQRFSTNTFPAWELAHPYRMIAHNGEINTVKGNVNWLNARTGAIASHVLADDLPKLWPLIYPGQSDTASFDNCLELLVMAGYPLVHAVMMMIPEAWEQHTLMDENRRAFYEYHAAMMEPWDGPAAIAFTDGRQIGATLDRNGLRPARYLVTDDDLVIMASEAGTLPIPESKIVKKWRLQPGKMFLIDMEHGRIIDDKELKDNLANAKPYKSWIDAVRIKLDEIEPKAEEVAAGRTQGAALLDRQQAFGYTQEDLKFLMAPMAQQGEEAVGSMGNDSPLAVMSNKNKTLYHYFKQLFAQVTNPPIDPIRENMVMSLVSFVGPKPNLLDTNNINPPMRLEVSQPVLDFKDIAKIRAIDQYTGGKFSAYELNICYPVAWGKEGIEARLASLCAEAVDAVKSGYNMLIVSDRKTDAEHVAIPALLATSAIHTHLVQQGLRTSTGLVVETGSARETHHFALLAGYGAEAVHPYLAMETLAKMAEGLPGDLSPEKAVYNFTKAVGKGLQKVMSKMGISTYMSYTGAQIFEALGLSSDLVEKYFKGTASKVGGIGLFEVAEEAIRLHRDAFGDSPVLRDMLDAGGEYAYRVRGEDHMWTPDSIAKLQHATRSNSYQTYKEYAHLINDQTKRHMTFRGLFEFKVEPTKAIPIDDVESAKDIVKRFATGAMSLGSISTEAHATLAIAMNRIGGKSNTGEGGEDEKRYRNELRGIPIKAGETLKSVIGDEIVSDIALKDGDSLRSKIKQVASGRFGVTAEYLASADQIQIKMAQGAKPGEGGQLPGHKVSEYIGKLRYSVPGVGLISPPPHHDIYSIEDLAQLIHDLKNVNPSSSISVKLVSEVGVGTVAAGVAKAKADHVVIAGHDGGTGASPLSSVKHAGTPWELGLAETQQTLVLNRLRGRIRVQADGQMKTGRDVVIGALLGADEFGFATAPLVVEGCIMMRKCHLNTCPVGVATQDPVLRAKFQGQPEHVVNYFFFVAEEVREIMAQLGIAKFDDLIGRADLLDTRKGIEHWKAKGLDFSRVFYQPEECEGVAPRHVDVQDHGLERALDHVLIEKAKAAIENGEHVSFIQPVRNVNRTVGAMLSGVIAKKHGHDGLADDAVHIQLKGTAGQSFGAFLAKGVTLDLVGDGNDYVGKGLSGGRIIIRPTNDFRGKSEENIICGNTVMYGAIEGEAFFRGVAGERFCVRNSGATAVVEGTGDHGCEYMTGGTVVVLGETGRNFAAGMSGGLAYIYDPEGTFAAKCNKAMVALEPVLQQAEQERTVDRALWHAGTTDEALLKGLVERHFQFTGSPRAKSLLENWDAARRQFVKVFPHEYKRALGEIGAKKAAKERMPRAHDCRARLPHPIHRTEEHLMGKATGFLEFERRHEAYEAPLTRVKHYKEFVAALTDADAKVQGARCMDCGIPFCNNGCPVNNIIPDFNDLVYRQDWQQAIEVLHSTNNFPEFTGRICPAPCEAACTLGINDDPVGIKSIEHAIIDKAWAEGWVKPLPAEHKTGKKVAVVGSGPAGLAAAQQLARAGHDVTVFEKNDRVGGLLRYGIPDFKLEKWLIDRRMRQMEAEGVTFRTSVFIGKDPLPESIGSLAKETISPDTLKEEFDAVVIAGGSETPRDLPVPGRELAGVHFAMDFLPQQNRVNAGDKLVDQLLAKGKHVIVIGGGDTGSDCVGTSNRHGAKQVTQFELLPQPPEEEHKPLVWPYWPIKLRTSSSHEEGCERDWAVATKRLEGKNGKVEKLIAVRVEWKDGKMQEVPGSEFEMKADLVLLAMGFTQPAAPVLDAFGVAKDARGNARAATEGDRSYYTSVDKVFAAGDMRRGQSLVVWAIREGRQCARSVDAYLMGHTELPR</sequence>
<dbReference type="FunFam" id="3.20.20.70:FF:000053">
    <property type="entry name" value="Glutamate synthase large subunit"/>
    <property type="match status" value="1"/>
</dbReference>
<comment type="catalytic activity">
    <reaction evidence="18">
        <text>2 L-glutamate + NADP(+) = L-glutamine + 2-oxoglutarate + NADPH + H(+)</text>
        <dbReference type="Rhea" id="RHEA:15501"/>
        <dbReference type="ChEBI" id="CHEBI:15378"/>
        <dbReference type="ChEBI" id="CHEBI:16810"/>
        <dbReference type="ChEBI" id="CHEBI:29985"/>
        <dbReference type="ChEBI" id="CHEBI:57783"/>
        <dbReference type="ChEBI" id="CHEBI:58349"/>
        <dbReference type="ChEBI" id="CHEBI:58359"/>
        <dbReference type="EC" id="1.4.1.13"/>
    </reaction>
</comment>
<feature type="binding site" evidence="21">
    <location>
        <position position="1176"/>
    </location>
    <ligand>
        <name>[3Fe-4S] cluster</name>
        <dbReference type="ChEBI" id="CHEBI:21137"/>
    </ligand>
</feature>
<dbReference type="FunFam" id="3.60.20.10:FF:000001">
    <property type="entry name" value="Glutamate synthase, large subunit"/>
    <property type="match status" value="1"/>
</dbReference>
<dbReference type="InterPro" id="IPR012220">
    <property type="entry name" value="Glu_synth_euk"/>
</dbReference>
<accession>A0AA41VLH5</accession>
<evidence type="ECO:0000256" key="9">
    <source>
        <dbReference type="ARBA" id="ARBA00022643"/>
    </source>
</evidence>
<dbReference type="GO" id="GO:0051538">
    <property type="term" value="F:3 iron, 4 sulfur cluster binding"/>
    <property type="evidence" value="ECO:0007669"/>
    <property type="project" value="UniProtKB-KW"/>
</dbReference>
<comment type="catalytic activity">
    <reaction evidence="19">
        <text>2 L-glutamate + NAD(+) = L-glutamine + 2-oxoglutarate + NADH + H(+)</text>
        <dbReference type="Rhea" id="RHEA:13753"/>
        <dbReference type="ChEBI" id="CHEBI:15378"/>
        <dbReference type="ChEBI" id="CHEBI:16810"/>
        <dbReference type="ChEBI" id="CHEBI:29985"/>
        <dbReference type="ChEBI" id="CHEBI:57540"/>
        <dbReference type="ChEBI" id="CHEBI:57945"/>
        <dbReference type="ChEBI" id="CHEBI:58359"/>
        <dbReference type="EC" id="1.4.1.14"/>
    </reaction>
</comment>
<evidence type="ECO:0000256" key="5">
    <source>
        <dbReference type="ARBA" id="ARBA00004944"/>
    </source>
</evidence>
<dbReference type="InterPro" id="IPR036485">
    <property type="entry name" value="Glu_synth_asu_C_sf"/>
</dbReference>
<keyword evidence="11" id="KW-0274">FAD</keyword>
<comment type="pathway">
    <text evidence="5">Amino-acid biosynthesis; L-glutamate biosynthesis via GLT pathway; L-glutamate from 2-oxoglutarate and L-glutamine (NAD(+) route): step 1/1.</text>
</comment>
<dbReference type="Gene3D" id="3.60.20.10">
    <property type="entry name" value="Glutamine Phosphoribosylpyrophosphate, subunit 1, domain 1"/>
    <property type="match status" value="1"/>
</dbReference>
<dbReference type="Pfam" id="PF07992">
    <property type="entry name" value="Pyr_redox_2"/>
    <property type="match status" value="1"/>
</dbReference>
<comment type="pathway">
    <text evidence="3">Energy metabolism; nitrogen metabolism.</text>
</comment>
<dbReference type="InterPro" id="IPR006005">
    <property type="entry name" value="Glut_synth_ssu1"/>
</dbReference>
<dbReference type="NCBIfam" id="TIGR01317">
    <property type="entry name" value="GOGAT_sm_gam"/>
    <property type="match status" value="1"/>
</dbReference>
<dbReference type="EMBL" id="JAJJMA010245549">
    <property type="protein sequence ID" value="MCL7043339.1"/>
    <property type="molecule type" value="Genomic_DNA"/>
</dbReference>
<gene>
    <name evidence="24" type="ORF">MKW94_017208</name>
</gene>
<dbReference type="InterPro" id="IPR028261">
    <property type="entry name" value="DPD_II"/>
</dbReference>
<evidence type="ECO:0000256" key="18">
    <source>
        <dbReference type="ARBA" id="ARBA00048151"/>
    </source>
</evidence>
<comment type="caution">
    <text evidence="24">The sequence shown here is derived from an EMBL/GenBank/DDBJ whole genome shotgun (WGS) entry which is preliminary data.</text>
</comment>
<dbReference type="PRINTS" id="PR00419">
    <property type="entry name" value="ADXRDTASE"/>
</dbReference>
<keyword evidence="8" id="KW-0285">Flavoprotein</keyword>
<dbReference type="CDD" id="cd00713">
    <property type="entry name" value="GltS"/>
    <property type="match status" value="1"/>
</dbReference>
<dbReference type="InterPro" id="IPR013785">
    <property type="entry name" value="Aldolase_TIM"/>
</dbReference>
<dbReference type="GO" id="GO:0050660">
    <property type="term" value="F:flavin adenine dinucleotide binding"/>
    <property type="evidence" value="ECO:0007669"/>
    <property type="project" value="InterPro"/>
</dbReference>
<dbReference type="SUPFAM" id="SSF56235">
    <property type="entry name" value="N-terminal nucleophile aminohydrolases (Ntn hydrolases)"/>
    <property type="match status" value="1"/>
</dbReference>
<dbReference type="PROSITE" id="PS51278">
    <property type="entry name" value="GATASE_TYPE_2"/>
    <property type="match status" value="1"/>
</dbReference>
<evidence type="ECO:0000256" key="13">
    <source>
        <dbReference type="ARBA" id="ARBA00023002"/>
    </source>
</evidence>
<evidence type="ECO:0000256" key="4">
    <source>
        <dbReference type="ARBA" id="ARBA00004909"/>
    </source>
</evidence>
<dbReference type="InterPro" id="IPR029055">
    <property type="entry name" value="Ntn_hydrolases_N"/>
</dbReference>
<evidence type="ECO:0008006" key="26">
    <source>
        <dbReference type="Google" id="ProtNLM"/>
    </source>
</evidence>
<evidence type="ECO:0000313" key="24">
    <source>
        <dbReference type="EMBL" id="MCL7043339.1"/>
    </source>
</evidence>
<feature type="domain" description="4Fe-4S ferredoxin-type" evidence="23">
    <location>
        <begin position="1623"/>
        <end position="1654"/>
    </location>
</feature>
<dbReference type="PANTHER" id="PTHR43100">
    <property type="entry name" value="GLUTAMATE SYNTHASE [NADPH] SMALL CHAIN"/>
    <property type="match status" value="1"/>
</dbReference>
<dbReference type="Pfam" id="PF14691">
    <property type="entry name" value="Fer4_20"/>
    <property type="match status" value="1"/>
</dbReference>
<evidence type="ECO:0000256" key="20">
    <source>
        <dbReference type="PIRSR" id="PIRSR000187-1"/>
    </source>
</evidence>
<evidence type="ECO:0000256" key="12">
    <source>
        <dbReference type="ARBA" id="ARBA00022962"/>
    </source>
</evidence>
<dbReference type="InterPro" id="IPR051394">
    <property type="entry name" value="Glutamate_Synthase"/>
</dbReference>
<keyword evidence="15 21" id="KW-0411">Iron-sulfur</keyword>
<dbReference type="InterPro" id="IPR017932">
    <property type="entry name" value="GATase_2_dom"/>
</dbReference>
<evidence type="ECO:0000259" key="23">
    <source>
        <dbReference type="PROSITE" id="PS51379"/>
    </source>
</evidence>
<feature type="active site" description="For GATase activity" evidence="20">
    <location>
        <position position="27"/>
    </location>
</feature>
<keyword evidence="9" id="KW-0288">FMN</keyword>
<evidence type="ECO:0000256" key="15">
    <source>
        <dbReference type="ARBA" id="ARBA00023014"/>
    </source>
</evidence>
<evidence type="ECO:0000259" key="22">
    <source>
        <dbReference type="PROSITE" id="PS51278"/>
    </source>
</evidence>
<feature type="binding site" evidence="21">
    <location>
        <position position="1181"/>
    </location>
    <ligand>
        <name>[3Fe-4S] cluster</name>
        <dbReference type="ChEBI" id="CHEBI:21137"/>
    </ligand>
</feature>
<keyword evidence="25" id="KW-1185">Reference proteome</keyword>
<evidence type="ECO:0000256" key="10">
    <source>
        <dbReference type="ARBA" id="ARBA00022723"/>
    </source>
</evidence>
<dbReference type="Gene3D" id="3.40.50.720">
    <property type="entry name" value="NAD(P)-binding Rossmann-like Domain"/>
    <property type="match status" value="1"/>
</dbReference>
<evidence type="ECO:0000256" key="8">
    <source>
        <dbReference type="ARBA" id="ARBA00022630"/>
    </source>
</evidence>